<keyword evidence="1" id="KW-0732">Signal</keyword>
<gene>
    <name evidence="3" type="ORF">F5984_21280</name>
</gene>
<protein>
    <submittedName>
        <fullName evidence="3">DUF4174 domain-containing protein</fullName>
    </submittedName>
</protein>
<proteinExistence type="predicted"/>
<accession>A0A7J5TUL9</accession>
<reference evidence="3 4" key="1">
    <citation type="submission" date="2019-10" db="EMBL/GenBank/DDBJ databases">
        <title>Rudanella paleaurantiibacter sp. nov., isolated from sludge.</title>
        <authorList>
            <person name="Xu S.Q."/>
        </authorList>
    </citation>
    <scope>NUCLEOTIDE SEQUENCE [LARGE SCALE GENOMIC DNA]</scope>
    <source>
        <strain evidence="3 4">HX-22-17</strain>
    </source>
</reference>
<evidence type="ECO:0000313" key="3">
    <source>
        <dbReference type="EMBL" id="KAB7727603.1"/>
    </source>
</evidence>
<name>A0A7J5TUL9_9BACT</name>
<evidence type="ECO:0000256" key="1">
    <source>
        <dbReference type="ARBA" id="ARBA00022729"/>
    </source>
</evidence>
<dbReference type="AlphaFoldDB" id="A0A7J5TUL9"/>
<evidence type="ECO:0000259" key="2">
    <source>
        <dbReference type="Pfam" id="PF13778"/>
    </source>
</evidence>
<evidence type="ECO:0000313" key="4">
    <source>
        <dbReference type="Proteomes" id="UP000488299"/>
    </source>
</evidence>
<feature type="domain" description="DUF4174" evidence="2">
    <location>
        <begin position="27"/>
        <end position="134"/>
    </location>
</feature>
<dbReference type="RefSeq" id="WP_152126236.1">
    <property type="nucleotide sequence ID" value="NZ_WELI01000010.1"/>
</dbReference>
<sequence>MRQLLLLSMLLLPIDAQPAEPTLRQWLAERQWKNRIVLLYAPSANTPELRQQRQLFSADRPGLDERDLLVRELTADNLSATDRAYLSRTLDVPETGFQALLIGKDGGVKLRQSSPFTLKQLFSTIDGMYMRQQEMKKSRR</sequence>
<dbReference type="EMBL" id="WELI01000010">
    <property type="protein sequence ID" value="KAB7727603.1"/>
    <property type="molecule type" value="Genomic_DNA"/>
</dbReference>
<comment type="caution">
    <text evidence="3">The sequence shown here is derived from an EMBL/GenBank/DDBJ whole genome shotgun (WGS) entry which is preliminary data.</text>
</comment>
<organism evidence="3 4">
    <name type="scientific">Rudanella paleaurantiibacter</name>
    <dbReference type="NCBI Taxonomy" id="2614655"/>
    <lineage>
        <taxon>Bacteria</taxon>
        <taxon>Pseudomonadati</taxon>
        <taxon>Bacteroidota</taxon>
        <taxon>Cytophagia</taxon>
        <taxon>Cytophagales</taxon>
        <taxon>Cytophagaceae</taxon>
        <taxon>Rudanella</taxon>
    </lineage>
</organism>
<dbReference type="InterPro" id="IPR025232">
    <property type="entry name" value="DUF4174"/>
</dbReference>
<dbReference type="Proteomes" id="UP000488299">
    <property type="component" value="Unassembled WGS sequence"/>
</dbReference>
<dbReference type="Pfam" id="PF13778">
    <property type="entry name" value="DUF4174"/>
    <property type="match status" value="1"/>
</dbReference>
<keyword evidence="4" id="KW-1185">Reference proteome</keyword>